<evidence type="ECO:0000256" key="1">
    <source>
        <dbReference type="SAM" id="Phobius"/>
    </source>
</evidence>
<feature type="transmembrane region" description="Helical" evidence="1">
    <location>
        <begin position="21"/>
        <end position="48"/>
    </location>
</feature>
<dbReference type="EMBL" id="AP035768">
    <property type="protein sequence ID" value="BFO16402.1"/>
    <property type="molecule type" value="Genomic_DNA"/>
</dbReference>
<name>A0AAT9HG74_9ACTN</name>
<keyword evidence="1" id="KW-0812">Transmembrane</keyword>
<sequence length="64" mass="6521">MIATKFRSDTAPHSSLPTRTRALFLVLVSLLATIAAIGLVVATSGYVVTGSGGDSTTTLPCRVG</sequence>
<protein>
    <submittedName>
        <fullName evidence="2">Uncharacterized protein</fullName>
    </submittedName>
</protein>
<gene>
    <name evidence="2" type="ORF">SHKM778_27900</name>
</gene>
<keyword evidence="1" id="KW-0472">Membrane</keyword>
<proteinExistence type="predicted"/>
<dbReference type="AlphaFoldDB" id="A0AAT9HG74"/>
<evidence type="ECO:0000313" key="2">
    <source>
        <dbReference type="EMBL" id="BFO16402.1"/>
    </source>
</evidence>
<keyword evidence="1" id="KW-1133">Transmembrane helix</keyword>
<accession>A0AAT9HG74</accession>
<reference evidence="2" key="2">
    <citation type="submission" date="2024-07" db="EMBL/GenBank/DDBJ databases">
        <title>Streptomyces haneummycinica sp. nov., a new antibiotic-producing actinobacterium isolated from marine sediment.</title>
        <authorList>
            <person name="Uemura M."/>
            <person name="Hamada M."/>
            <person name="Hirano S."/>
            <person name="Kobayashi K."/>
            <person name="Ohshiro T."/>
            <person name="Kobayashi T."/>
            <person name="Terahara T."/>
        </authorList>
    </citation>
    <scope>NUCLEOTIDE SEQUENCE</scope>
    <source>
        <strain evidence="2">KM77-8</strain>
    </source>
</reference>
<organism evidence="2">
    <name type="scientific">Streptomyces haneummycinicus</name>
    <dbReference type="NCBI Taxonomy" id="3074435"/>
    <lineage>
        <taxon>Bacteria</taxon>
        <taxon>Bacillati</taxon>
        <taxon>Actinomycetota</taxon>
        <taxon>Actinomycetes</taxon>
        <taxon>Kitasatosporales</taxon>
        <taxon>Streptomycetaceae</taxon>
        <taxon>Streptomyces</taxon>
    </lineage>
</organism>
<reference evidence="2" key="1">
    <citation type="submission" date="2024-06" db="EMBL/GenBank/DDBJ databases">
        <authorList>
            <consortium name="consrtm"/>
            <person name="Uemura M."/>
            <person name="Terahara T."/>
        </authorList>
    </citation>
    <scope>NUCLEOTIDE SEQUENCE</scope>
    <source>
        <strain evidence="2">KM77-8</strain>
    </source>
</reference>